<dbReference type="Pfam" id="PF19631">
    <property type="entry name" value="Trypco2"/>
    <property type="match status" value="1"/>
</dbReference>
<protein>
    <recommendedName>
        <fullName evidence="1">Trypsin-co-occurring domain-containing protein</fullName>
    </recommendedName>
</protein>
<evidence type="ECO:0000313" key="2">
    <source>
        <dbReference type="EMBL" id="GEK19659.1"/>
    </source>
</evidence>
<dbReference type="EMBL" id="BJUB01000001">
    <property type="protein sequence ID" value="GEK19659.1"/>
    <property type="molecule type" value="Genomic_DNA"/>
</dbReference>
<gene>
    <name evidence="2" type="ORF">CXY01_01790</name>
</gene>
<dbReference type="InterPro" id="IPR045608">
    <property type="entry name" value="Trypco2"/>
</dbReference>
<comment type="caution">
    <text evidence="2">The sequence shown here is derived from an EMBL/GenBank/DDBJ whole genome shotgun (WGS) entry which is preliminary data.</text>
</comment>
<keyword evidence="3" id="KW-1185">Reference proteome</keyword>
<evidence type="ECO:0000313" key="3">
    <source>
        <dbReference type="Proteomes" id="UP000321118"/>
    </source>
</evidence>
<dbReference type="AlphaFoldDB" id="A0A510UYI4"/>
<name>A0A510UYI4_9CELL</name>
<feature type="domain" description="Trypsin-co-occurring" evidence="1">
    <location>
        <begin position="4"/>
        <end position="82"/>
    </location>
</feature>
<accession>A0A510UYI4</accession>
<reference evidence="2 3" key="1">
    <citation type="submission" date="2019-07" db="EMBL/GenBank/DDBJ databases">
        <title>Whole genome shotgun sequence of Cellulomonas xylanilytica NBRC 101102.</title>
        <authorList>
            <person name="Hosoyama A."/>
            <person name="Uohara A."/>
            <person name="Ohji S."/>
            <person name="Ichikawa N."/>
        </authorList>
    </citation>
    <scope>NUCLEOTIDE SEQUENCE [LARGE SCALE GENOMIC DNA]</scope>
    <source>
        <strain evidence="2 3">NBRC 101102</strain>
    </source>
</reference>
<dbReference type="Proteomes" id="UP000321118">
    <property type="component" value="Unassembled WGS sequence"/>
</dbReference>
<sequence>MTEIALADAIEAVRDELRRAQDAGAGSDVRFAVGAVEIEFAVEVERSAGGEASIKVLSLLSLGATAARSTADTHRVTVTLAPVARDGKPFEVSSSAGRRPGG</sequence>
<organism evidence="2 3">
    <name type="scientific">Cellulomonas xylanilytica</name>
    <dbReference type="NCBI Taxonomy" id="233583"/>
    <lineage>
        <taxon>Bacteria</taxon>
        <taxon>Bacillati</taxon>
        <taxon>Actinomycetota</taxon>
        <taxon>Actinomycetes</taxon>
        <taxon>Micrococcales</taxon>
        <taxon>Cellulomonadaceae</taxon>
        <taxon>Cellulomonas</taxon>
    </lineage>
</organism>
<evidence type="ECO:0000259" key="1">
    <source>
        <dbReference type="Pfam" id="PF19631"/>
    </source>
</evidence>
<proteinExistence type="predicted"/>